<keyword evidence="4" id="KW-1015">Disulfide bond</keyword>
<proteinExistence type="predicted"/>
<evidence type="ECO:0000259" key="7">
    <source>
        <dbReference type="PROSITE" id="PS51551"/>
    </source>
</evidence>
<dbReference type="STRING" id="570277.EZMO1_1051"/>
<dbReference type="AlphaFoldDB" id="A0A142B931"/>
<dbReference type="PANTHER" id="PTHR11304:SF29">
    <property type="entry name" value="EPHRIN"/>
    <property type="match status" value="1"/>
</dbReference>
<feature type="domain" description="Ephrin RBD" evidence="7">
    <location>
        <begin position="21"/>
        <end position="164"/>
    </location>
</feature>
<protein>
    <submittedName>
        <fullName evidence="8">Ephrin domain protein</fullName>
    </submittedName>
</protein>
<dbReference type="GO" id="GO:0005886">
    <property type="term" value="C:plasma membrane"/>
    <property type="evidence" value="ECO:0007669"/>
    <property type="project" value="TreeGrafter"/>
</dbReference>
<keyword evidence="5" id="KW-0325">Glycoprotein</keyword>
<evidence type="ECO:0000256" key="5">
    <source>
        <dbReference type="ARBA" id="ARBA00023180"/>
    </source>
</evidence>
<evidence type="ECO:0000256" key="2">
    <source>
        <dbReference type="ARBA" id="ARBA00022729"/>
    </source>
</evidence>
<sequence>MKYSLFGFTLLLLMTVVQASDIYVSEHWDPIRFSTRKNRTMFVDLNSKVSFICPNIATVLKDDPTAIQTSAMYENLWLVNKAAYDTCSVNVTAGSRKLLTCDTPTQLKFTSVIFAQFVAEDDGLQFEGGKHYYFIATSDGTESGLNNTENGNCRKRNMRMKVYVCRKGIKCRKHRHGKCHLGTHCKPASITSATELVASATDPATYATDLVASATYATDPVTYATDLDRVASATDPAEYELPHSLPVELVWYIDYNQTLAWYLSEKSDHYRVVAVCKAPNSTITRLDHEGGFVSSWTCQKPGQRFVILEPKSKTNNLNVDDTYFEVLFDNNLLVRESNTLNSSFTIKVDKFKNFVNEANRFNDGSSFAFLISMYLFVNTF</sequence>
<dbReference type="InterPro" id="IPR008972">
    <property type="entry name" value="Cupredoxin"/>
</dbReference>
<dbReference type="Gene3D" id="2.60.40.420">
    <property type="entry name" value="Cupredoxins - blue copper proteins"/>
    <property type="match status" value="1"/>
</dbReference>
<dbReference type="Proteomes" id="UP000071065">
    <property type="component" value="Chromosome"/>
</dbReference>
<dbReference type="InterPro" id="IPR031328">
    <property type="entry name" value="Ephrin"/>
</dbReference>
<dbReference type="PROSITE" id="PS51551">
    <property type="entry name" value="EPHRIN_RBD_2"/>
    <property type="match status" value="1"/>
</dbReference>
<keyword evidence="2 6" id="KW-0732">Signal</keyword>
<accession>A0A142B931</accession>
<dbReference type="EMBL" id="CP013251">
    <property type="protein sequence ID" value="AMO55257.1"/>
    <property type="molecule type" value="Genomic_DNA"/>
</dbReference>
<dbReference type="Pfam" id="PF00812">
    <property type="entry name" value="Ephrin"/>
    <property type="match status" value="1"/>
</dbReference>
<evidence type="ECO:0000256" key="4">
    <source>
        <dbReference type="ARBA" id="ARBA00023157"/>
    </source>
</evidence>
<dbReference type="PANTHER" id="PTHR11304">
    <property type="entry name" value="EPHRIN"/>
    <property type="match status" value="1"/>
</dbReference>
<gene>
    <name evidence="8" type="primary">efnB2_1</name>
    <name evidence="8" type="ORF">EZMO1_1051</name>
</gene>
<keyword evidence="3" id="KW-0472">Membrane</keyword>
<comment type="subcellular location">
    <subcellularLocation>
        <location evidence="1">Membrane</location>
    </subcellularLocation>
</comment>
<feature type="signal peptide" evidence="6">
    <location>
        <begin position="1"/>
        <end position="19"/>
    </location>
</feature>
<dbReference type="GO" id="GO:0048013">
    <property type="term" value="P:ephrin receptor signaling pathway"/>
    <property type="evidence" value="ECO:0007669"/>
    <property type="project" value="TreeGrafter"/>
</dbReference>
<organism evidence="8 9">
    <name type="scientific">Endozoicomonas montiporae CL-33</name>
    <dbReference type="NCBI Taxonomy" id="570277"/>
    <lineage>
        <taxon>Bacteria</taxon>
        <taxon>Pseudomonadati</taxon>
        <taxon>Pseudomonadota</taxon>
        <taxon>Gammaproteobacteria</taxon>
        <taxon>Oceanospirillales</taxon>
        <taxon>Endozoicomonadaceae</taxon>
        <taxon>Endozoicomonas</taxon>
    </lineage>
</organism>
<evidence type="ECO:0000313" key="8">
    <source>
        <dbReference type="EMBL" id="AMO55257.1"/>
    </source>
</evidence>
<feature type="chain" id="PRO_5007493154" evidence="6">
    <location>
        <begin position="20"/>
        <end position="380"/>
    </location>
</feature>
<dbReference type="KEGG" id="emp:EZMO1_1051"/>
<evidence type="ECO:0000256" key="3">
    <source>
        <dbReference type="ARBA" id="ARBA00023136"/>
    </source>
</evidence>
<dbReference type="SUPFAM" id="SSF49503">
    <property type="entry name" value="Cupredoxins"/>
    <property type="match status" value="1"/>
</dbReference>
<reference evidence="8 9" key="1">
    <citation type="journal article" date="2016" name="Front. Microbiol.">
        <title>Genomic Insight into the Host-Endosymbiont Relationship of Endozoicomonas montiporae CL-33(T) with its Coral Host.</title>
        <authorList>
            <person name="Ding J.-Y."/>
            <person name="Shiu J.-H."/>
            <person name="Chen W.-M."/>
            <person name="Chiang Y.-R."/>
            <person name="Tang S.-L."/>
        </authorList>
    </citation>
    <scope>NUCLEOTIDE SEQUENCE [LARGE SCALE GENOMIC DNA]</scope>
    <source>
        <strain evidence="8 9">CL-33</strain>
    </source>
</reference>
<dbReference type="PATRIC" id="fig|570277.3.peg.1149"/>
<evidence type="ECO:0000256" key="1">
    <source>
        <dbReference type="ARBA" id="ARBA00004370"/>
    </source>
</evidence>
<name>A0A142B931_9GAMM</name>
<dbReference type="InterPro" id="IPR001799">
    <property type="entry name" value="Ephrin_RBD"/>
</dbReference>
<dbReference type="GO" id="GO:0046875">
    <property type="term" value="F:ephrin receptor binding"/>
    <property type="evidence" value="ECO:0007669"/>
    <property type="project" value="TreeGrafter"/>
</dbReference>
<dbReference type="RefSeq" id="WP_082211931.1">
    <property type="nucleotide sequence ID" value="NZ_CP013251.1"/>
</dbReference>
<evidence type="ECO:0000313" key="9">
    <source>
        <dbReference type="Proteomes" id="UP000071065"/>
    </source>
</evidence>
<evidence type="ECO:0000256" key="6">
    <source>
        <dbReference type="SAM" id="SignalP"/>
    </source>
</evidence>